<evidence type="ECO:0000313" key="3">
    <source>
        <dbReference type="Proteomes" id="UP000288216"/>
    </source>
</evidence>
<feature type="region of interest" description="Disordered" evidence="1">
    <location>
        <begin position="1"/>
        <end position="34"/>
    </location>
</feature>
<reference evidence="2 3" key="1">
    <citation type="journal article" date="2018" name="Nat. Ecol. Evol.">
        <title>Shark genomes provide insights into elasmobranch evolution and the origin of vertebrates.</title>
        <authorList>
            <person name="Hara Y"/>
            <person name="Yamaguchi K"/>
            <person name="Onimaru K"/>
            <person name="Kadota M"/>
            <person name="Koyanagi M"/>
            <person name="Keeley SD"/>
            <person name="Tatsumi K"/>
            <person name="Tanaka K"/>
            <person name="Motone F"/>
            <person name="Kageyama Y"/>
            <person name="Nozu R"/>
            <person name="Adachi N"/>
            <person name="Nishimura O"/>
            <person name="Nakagawa R"/>
            <person name="Tanegashima C"/>
            <person name="Kiyatake I"/>
            <person name="Matsumoto R"/>
            <person name="Murakumo K"/>
            <person name="Nishida K"/>
            <person name="Terakita A"/>
            <person name="Kuratani S"/>
            <person name="Sato K"/>
            <person name="Hyodo S Kuraku.S."/>
        </authorList>
    </citation>
    <scope>NUCLEOTIDE SEQUENCE [LARGE SCALE GENOMIC DNA]</scope>
</reference>
<accession>A0A401NTJ7</accession>
<dbReference type="AlphaFoldDB" id="A0A401NTJ7"/>
<name>A0A401NTJ7_SCYTO</name>
<sequence>MLTAVDHVPSDHGGEPASKHFQAEGDHKDEQDKSLDFDFGSDYEALVNSCYKCVERRNQQKSQYQILELAACQLVFENAGEISVLQASWDLKNVVRERNVGPGIEVEAEDFTGPP</sequence>
<gene>
    <name evidence="2" type="ORF">scyTo_0014736</name>
</gene>
<protein>
    <submittedName>
        <fullName evidence="2">Uncharacterized protein</fullName>
    </submittedName>
</protein>
<evidence type="ECO:0000313" key="2">
    <source>
        <dbReference type="EMBL" id="GCB64195.1"/>
    </source>
</evidence>
<comment type="caution">
    <text evidence="2">The sequence shown here is derived from an EMBL/GenBank/DDBJ whole genome shotgun (WGS) entry which is preliminary data.</text>
</comment>
<keyword evidence="3" id="KW-1185">Reference proteome</keyword>
<evidence type="ECO:0000256" key="1">
    <source>
        <dbReference type="SAM" id="MobiDB-lite"/>
    </source>
</evidence>
<feature type="compositionally biased region" description="Basic and acidic residues" evidence="1">
    <location>
        <begin position="8"/>
        <end position="34"/>
    </location>
</feature>
<proteinExistence type="predicted"/>
<dbReference type="EMBL" id="BFAA01008022">
    <property type="protein sequence ID" value="GCB64195.1"/>
    <property type="molecule type" value="Genomic_DNA"/>
</dbReference>
<organism evidence="2 3">
    <name type="scientific">Scyliorhinus torazame</name>
    <name type="common">Cloudy catshark</name>
    <name type="synonym">Catulus torazame</name>
    <dbReference type="NCBI Taxonomy" id="75743"/>
    <lineage>
        <taxon>Eukaryota</taxon>
        <taxon>Metazoa</taxon>
        <taxon>Chordata</taxon>
        <taxon>Craniata</taxon>
        <taxon>Vertebrata</taxon>
        <taxon>Chondrichthyes</taxon>
        <taxon>Elasmobranchii</taxon>
        <taxon>Galeomorphii</taxon>
        <taxon>Galeoidea</taxon>
        <taxon>Carcharhiniformes</taxon>
        <taxon>Scyliorhinidae</taxon>
        <taxon>Scyliorhinus</taxon>
    </lineage>
</organism>
<dbReference type="Proteomes" id="UP000288216">
    <property type="component" value="Unassembled WGS sequence"/>
</dbReference>